<name>A0A2M6W7D6_9BACT</name>
<evidence type="ECO:0000256" key="1">
    <source>
        <dbReference type="SAM" id="Phobius"/>
    </source>
</evidence>
<keyword evidence="1" id="KW-1133">Transmembrane helix</keyword>
<comment type="caution">
    <text evidence="2">The sequence shown here is derived from an EMBL/GenBank/DDBJ whole genome shotgun (WGS) entry which is preliminary data.</text>
</comment>
<reference evidence="3" key="1">
    <citation type="submission" date="2017-09" db="EMBL/GenBank/DDBJ databases">
        <title>Depth-based differentiation of microbial function through sediment-hosted aquifers and enrichment of novel symbionts in the deep terrestrial subsurface.</title>
        <authorList>
            <person name="Probst A.J."/>
            <person name="Ladd B."/>
            <person name="Jarett J.K."/>
            <person name="Geller-Mcgrath D.E."/>
            <person name="Sieber C.M.K."/>
            <person name="Emerson J.B."/>
            <person name="Anantharaman K."/>
            <person name="Thomas B.C."/>
            <person name="Malmstrom R."/>
            <person name="Stieglmeier M."/>
            <person name="Klingl A."/>
            <person name="Woyke T."/>
            <person name="Ryan C.M."/>
            <person name="Banfield J.F."/>
        </authorList>
    </citation>
    <scope>NUCLEOTIDE SEQUENCE [LARGE SCALE GENOMIC DNA]</scope>
</reference>
<keyword evidence="1" id="KW-0472">Membrane</keyword>
<gene>
    <name evidence="2" type="ORF">COU29_00525</name>
</gene>
<sequence>MIEEQNQENSQNQFSKEHKIGLVLLSLFAVLAVGLGILQIRNNAYRPFALNNSIPPFLNEEINTEEALRYRDTDLDGLNDFDELYIYSTSPYLEDTDSDGVKDKEEIDKGRNPLCYEGKNCGFNDMSINASSFPAKQDNVALYGEAAPQSMEEYLQNPDTIRELLLTSGLSQELVNKLTDDDLKTMAGEIFASTTLMTASSTSDETDLSATAEFINDLMNK</sequence>
<evidence type="ECO:0000313" key="2">
    <source>
        <dbReference type="EMBL" id="PIT88722.1"/>
    </source>
</evidence>
<accession>A0A2M6W7D6</accession>
<dbReference type="InterPro" id="IPR053180">
    <property type="entry name" value="Ca-binding_acidic-repeat"/>
</dbReference>
<dbReference type="AlphaFoldDB" id="A0A2M6W7D6"/>
<dbReference type="EMBL" id="PFBV01000002">
    <property type="protein sequence ID" value="PIT88722.1"/>
    <property type="molecule type" value="Genomic_DNA"/>
</dbReference>
<protein>
    <submittedName>
        <fullName evidence="2">Uncharacterized protein</fullName>
    </submittedName>
</protein>
<organism evidence="2 3">
    <name type="scientific">Candidatus Magasanikbacteria bacterium CG10_big_fil_rev_8_21_14_0_10_36_32</name>
    <dbReference type="NCBI Taxonomy" id="1974646"/>
    <lineage>
        <taxon>Bacteria</taxon>
        <taxon>Candidatus Magasanikiibacteriota</taxon>
    </lineage>
</organism>
<dbReference type="Proteomes" id="UP000231426">
    <property type="component" value="Unassembled WGS sequence"/>
</dbReference>
<dbReference type="PANTHER" id="PTHR37467:SF1">
    <property type="entry name" value="EXPORTED CALCIUM-BINDING GLYCOPROTEIN"/>
    <property type="match status" value="1"/>
</dbReference>
<feature type="transmembrane region" description="Helical" evidence="1">
    <location>
        <begin position="20"/>
        <end position="38"/>
    </location>
</feature>
<keyword evidence="1" id="KW-0812">Transmembrane</keyword>
<dbReference type="PANTHER" id="PTHR37467">
    <property type="entry name" value="EXPORTED CALCIUM-BINDING GLYCOPROTEIN-RELATED"/>
    <property type="match status" value="1"/>
</dbReference>
<evidence type="ECO:0000313" key="3">
    <source>
        <dbReference type="Proteomes" id="UP000231426"/>
    </source>
</evidence>
<proteinExistence type="predicted"/>